<evidence type="ECO:0000313" key="13">
    <source>
        <dbReference type="EMBL" id="MFC3897169.1"/>
    </source>
</evidence>
<dbReference type="PANTHER" id="PTHR11748:SF111">
    <property type="entry name" value="D-LACTATE DEHYDROGENASE, MITOCHONDRIAL-RELATED"/>
    <property type="match status" value="1"/>
</dbReference>
<keyword evidence="8" id="KW-0408">Iron</keyword>
<dbReference type="InterPro" id="IPR017896">
    <property type="entry name" value="4Fe4S_Fe-S-bd"/>
</dbReference>
<comment type="caution">
    <text evidence="13">The sequence shown here is derived from an EMBL/GenBank/DDBJ whole genome shotgun (WGS) entry which is preliminary data.</text>
</comment>
<dbReference type="SUPFAM" id="SSF55103">
    <property type="entry name" value="FAD-linked oxidases, C-terminal domain"/>
    <property type="match status" value="1"/>
</dbReference>
<dbReference type="InterPro" id="IPR036318">
    <property type="entry name" value="FAD-bd_PCMH-like_sf"/>
</dbReference>
<evidence type="ECO:0000313" key="14">
    <source>
        <dbReference type="Proteomes" id="UP001595690"/>
    </source>
</evidence>
<evidence type="ECO:0000256" key="6">
    <source>
        <dbReference type="ARBA" id="ARBA00022946"/>
    </source>
</evidence>
<dbReference type="EC" id="1.1.2.4" evidence="10"/>
<proteinExistence type="inferred from homology"/>
<evidence type="ECO:0000256" key="2">
    <source>
        <dbReference type="ARBA" id="ARBA00008000"/>
    </source>
</evidence>
<dbReference type="RefSeq" id="WP_382378670.1">
    <property type="nucleotide sequence ID" value="NZ_JBHRZI010000032.1"/>
</dbReference>
<evidence type="ECO:0000256" key="10">
    <source>
        <dbReference type="ARBA" id="ARBA00038897"/>
    </source>
</evidence>
<dbReference type="SUPFAM" id="SSF56176">
    <property type="entry name" value="FAD-binding/transporter-associated domain-like"/>
    <property type="match status" value="1"/>
</dbReference>
<evidence type="ECO:0000256" key="8">
    <source>
        <dbReference type="ARBA" id="ARBA00023004"/>
    </source>
</evidence>
<dbReference type="Pfam" id="PF02913">
    <property type="entry name" value="FAD-oxidase_C"/>
    <property type="match status" value="1"/>
</dbReference>
<dbReference type="Gene3D" id="3.30.465.10">
    <property type="match status" value="1"/>
</dbReference>
<name>A0ABV8C530_9PSEU</name>
<keyword evidence="6" id="KW-0809">Transit peptide</keyword>
<feature type="domain" description="FAD-binding PCMH-type" evidence="12">
    <location>
        <begin position="34"/>
        <end position="262"/>
    </location>
</feature>
<evidence type="ECO:0000256" key="4">
    <source>
        <dbReference type="ARBA" id="ARBA00022723"/>
    </source>
</evidence>
<keyword evidence="3" id="KW-0285">Flavoprotein</keyword>
<evidence type="ECO:0000259" key="11">
    <source>
        <dbReference type="PROSITE" id="PS51379"/>
    </source>
</evidence>
<accession>A0ABV8C530</accession>
<dbReference type="Gene3D" id="1.10.1060.10">
    <property type="entry name" value="Alpha-helical ferredoxin"/>
    <property type="match status" value="1"/>
</dbReference>
<dbReference type="InterPro" id="IPR004113">
    <property type="entry name" value="FAD-bd_oxidored_4_C"/>
</dbReference>
<evidence type="ECO:0000256" key="9">
    <source>
        <dbReference type="ARBA" id="ARBA00023014"/>
    </source>
</evidence>
<dbReference type="Gene3D" id="3.30.70.2740">
    <property type="match status" value="1"/>
</dbReference>
<keyword evidence="7" id="KW-0560">Oxidoreductase</keyword>
<dbReference type="Proteomes" id="UP001595690">
    <property type="component" value="Unassembled WGS sequence"/>
</dbReference>
<dbReference type="Gene3D" id="3.30.43.10">
    <property type="entry name" value="Uridine Diphospho-n-acetylenolpyruvylglucosamine Reductase, domain 2"/>
    <property type="match status" value="1"/>
</dbReference>
<comment type="similarity">
    <text evidence="2">Belongs to the FAD-binding oxidoreductase/transferase type 4 family.</text>
</comment>
<evidence type="ECO:0000256" key="7">
    <source>
        <dbReference type="ARBA" id="ARBA00023002"/>
    </source>
</evidence>
<evidence type="ECO:0000256" key="3">
    <source>
        <dbReference type="ARBA" id="ARBA00022630"/>
    </source>
</evidence>
<gene>
    <name evidence="13" type="ORF">ACFOWZ_37315</name>
</gene>
<keyword evidence="14" id="KW-1185">Reference proteome</keyword>
<protein>
    <recommendedName>
        <fullName evidence="10">D-lactate dehydrogenase (cytochrome)</fullName>
        <ecNumber evidence="10">1.1.2.4</ecNumber>
    </recommendedName>
</protein>
<dbReference type="Pfam" id="PF01565">
    <property type="entry name" value="FAD_binding_4"/>
    <property type="match status" value="1"/>
</dbReference>
<dbReference type="Pfam" id="PF02754">
    <property type="entry name" value="CCG"/>
    <property type="match status" value="1"/>
</dbReference>
<dbReference type="PANTHER" id="PTHR11748">
    <property type="entry name" value="D-LACTATE DEHYDROGENASE"/>
    <property type="match status" value="1"/>
</dbReference>
<keyword evidence="9" id="KW-0411">Iron-sulfur</keyword>
<dbReference type="PROSITE" id="PS51387">
    <property type="entry name" value="FAD_PCMH"/>
    <property type="match status" value="1"/>
</dbReference>
<feature type="domain" description="4Fe-4S ferredoxin-type" evidence="11">
    <location>
        <begin position="521"/>
        <end position="552"/>
    </location>
</feature>
<dbReference type="InterPro" id="IPR016167">
    <property type="entry name" value="FAD-bd_PCMH_sub1"/>
</dbReference>
<evidence type="ECO:0000256" key="1">
    <source>
        <dbReference type="ARBA" id="ARBA00001974"/>
    </source>
</evidence>
<comment type="cofactor">
    <cofactor evidence="1">
        <name>FAD</name>
        <dbReference type="ChEBI" id="CHEBI:57692"/>
    </cofactor>
</comment>
<dbReference type="InterPro" id="IPR009051">
    <property type="entry name" value="Helical_ferredxn"/>
</dbReference>
<organism evidence="13 14">
    <name type="scientific">Lentzea rhizosphaerae</name>
    <dbReference type="NCBI Taxonomy" id="2041025"/>
    <lineage>
        <taxon>Bacteria</taxon>
        <taxon>Bacillati</taxon>
        <taxon>Actinomycetota</taxon>
        <taxon>Actinomycetes</taxon>
        <taxon>Pseudonocardiales</taxon>
        <taxon>Pseudonocardiaceae</taxon>
        <taxon>Lentzea</taxon>
    </lineage>
</organism>
<dbReference type="InterPro" id="IPR016169">
    <property type="entry name" value="FAD-bd_PCMH_sub2"/>
</dbReference>
<dbReference type="PROSITE" id="PS51379">
    <property type="entry name" value="4FE4S_FER_2"/>
    <property type="match status" value="1"/>
</dbReference>
<dbReference type="InterPro" id="IPR017900">
    <property type="entry name" value="4Fe4S_Fe_S_CS"/>
</dbReference>
<dbReference type="InterPro" id="IPR004017">
    <property type="entry name" value="Cys_rich_dom"/>
</dbReference>
<reference evidence="14" key="1">
    <citation type="journal article" date="2019" name="Int. J. Syst. Evol. Microbiol.">
        <title>The Global Catalogue of Microorganisms (GCM) 10K type strain sequencing project: providing services to taxonomists for standard genome sequencing and annotation.</title>
        <authorList>
            <consortium name="The Broad Institute Genomics Platform"/>
            <consortium name="The Broad Institute Genome Sequencing Center for Infectious Disease"/>
            <person name="Wu L."/>
            <person name="Ma J."/>
        </authorList>
    </citation>
    <scope>NUCLEOTIDE SEQUENCE [LARGE SCALE GENOMIC DNA]</scope>
    <source>
        <strain evidence="14">CGMCC 4.7405</strain>
    </source>
</reference>
<sequence>MLTKPEPLIEVLGTDRVLLSETDRVRYASDASPYLLVPQVVAVPRDADDVAAVFRFAAAHGRRVVLRAAGTSLNGQAQGDDILLDVRRHFDRVAVEEDGQILRAGPGVVLARANVRLTKYGRVLGPDPASSSAACLGGVVANNASGMACGVTDNSYRTVAALRIVLPTGTVVDTADPNADAHLAAAEPAMVAELEAIRDELRADTALAQRIRAKFAIKNTNGYRLDAFLDETAPAQILRRLLVGSQGTLGFLDEITMRTVPLGKLATTAFLRFPDLAGAAGAVPSLVQLGARAVELMDNLSIRSTRGIAGAPDWMAGIGEDDAALLIEFRTSDPTELEVFEKGADDVLPGCAKAFTRDPAVARGYWAVRKGLLAALGAGRPAGTILLGEDACFPPHRVAEAAVALRETLERHGFDSAVAGHAAAGNLHYSMVFDPSRPADVERYRVCVDEIVDLVLDRFDGSLKGEHGTGRNMAPYVRREWGEQLLGHMRRVKKAIDPAGILGDGVLFTDDPLIHLRNLKTIPSADPITDGCIECGFCEPVCPSRDVTTTPRQRIALGREIARRDALGADSRQLRAEHTYAAVDTCATDNSCAVACPVGIDTGAAMKQHRQARQSRTARRVALVLARRWAAVEAVVRVVLDVARLLTRVTGDRPLTALTRLVRRFGGTGLVPEWLPATPGPAQPVRGAAIRPGDAVAVYYPACVNRIFGAPRDRADATITRALPALAERTGTRLWLPADTAGSCCSTVWYSKGFPEARAHAANDLVERMWAWSDGGRLPVVVDAASCTLGILGDLAPVLTDENRRRHAAITVVDALAWVTTELLPRASVRRRVARAVLHPTCAMSQLGLGADLRALAAAVADDVVEPLEATCCGFAGDRGFLHREVTESATRREAVEVHAADADLHLSGNRTCELGLEHATGRPYESAIVALERATR</sequence>
<dbReference type="PROSITE" id="PS00198">
    <property type="entry name" value="4FE4S_FER_1"/>
    <property type="match status" value="1"/>
</dbReference>
<dbReference type="InterPro" id="IPR016164">
    <property type="entry name" value="FAD-linked_Oxase-like_C"/>
</dbReference>
<dbReference type="Pfam" id="PF13183">
    <property type="entry name" value="Fer4_8"/>
    <property type="match status" value="1"/>
</dbReference>
<dbReference type="InterPro" id="IPR016166">
    <property type="entry name" value="FAD-bd_PCMH"/>
</dbReference>
<keyword evidence="5" id="KW-0274">FAD</keyword>
<dbReference type="InterPro" id="IPR006094">
    <property type="entry name" value="Oxid_FAD_bind_N"/>
</dbReference>
<keyword evidence="4" id="KW-0479">Metal-binding</keyword>
<dbReference type="EMBL" id="JBHRZI010000032">
    <property type="protein sequence ID" value="MFC3897169.1"/>
    <property type="molecule type" value="Genomic_DNA"/>
</dbReference>
<dbReference type="SUPFAM" id="SSF46548">
    <property type="entry name" value="alpha-helical ferredoxin"/>
    <property type="match status" value="1"/>
</dbReference>
<evidence type="ECO:0000259" key="12">
    <source>
        <dbReference type="PROSITE" id="PS51387"/>
    </source>
</evidence>
<evidence type="ECO:0000256" key="5">
    <source>
        <dbReference type="ARBA" id="ARBA00022827"/>
    </source>
</evidence>